<comment type="caution">
    <text evidence="1">The sequence shown here is derived from an EMBL/GenBank/DDBJ whole genome shotgun (WGS) entry which is preliminary data.</text>
</comment>
<proteinExistence type="predicted"/>
<protein>
    <recommendedName>
        <fullName evidence="3">Secreted protein</fullName>
    </recommendedName>
</protein>
<dbReference type="Proteomes" id="UP001482620">
    <property type="component" value="Unassembled WGS sequence"/>
</dbReference>
<evidence type="ECO:0008006" key="3">
    <source>
        <dbReference type="Google" id="ProtNLM"/>
    </source>
</evidence>
<keyword evidence="2" id="KW-1185">Reference proteome</keyword>
<reference evidence="1 2" key="1">
    <citation type="submission" date="2021-06" db="EMBL/GenBank/DDBJ databases">
        <authorList>
            <person name="Palmer J.M."/>
        </authorList>
    </citation>
    <scope>NUCLEOTIDE SEQUENCE [LARGE SCALE GENOMIC DNA]</scope>
    <source>
        <strain evidence="2">if_2019</strain>
        <tissue evidence="1">Muscle</tissue>
    </source>
</reference>
<dbReference type="EMBL" id="JAHRIQ010093606">
    <property type="protein sequence ID" value="MEQ2251542.1"/>
    <property type="molecule type" value="Genomic_DNA"/>
</dbReference>
<organism evidence="1 2">
    <name type="scientific">Ilyodon furcidens</name>
    <name type="common">goldbreast splitfin</name>
    <dbReference type="NCBI Taxonomy" id="33524"/>
    <lineage>
        <taxon>Eukaryota</taxon>
        <taxon>Metazoa</taxon>
        <taxon>Chordata</taxon>
        <taxon>Craniata</taxon>
        <taxon>Vertebrata</taxon>
        <taxon>Euteleostomi</taxon>
        <taxon>Actinopterygii</taxon>
        <taxon>Neopterygii</taxon>
        <taxon>Teleostei</taxon>
        <taxon>Neoteleostei</taxon>
        <taxon>Acanthomorphata</taxon>
        <taxon>Ovalentaria</taxon>
        <taxon>Atherinomorphae</taxon>
        <taxon>Cyprinodontiformes</taxon>
        <taxon>Goodeidae</taxon>
        <taxon>Ilyodon</taxon>
    </lineage>
</organism>
<evidence type="ECO:0000313" key="1">
    <source>
        <dbReference type="EMBL" id="MEQ2251542.1"/>
    </source>
</evidence>
<sequence length="91" mass="10578">MISEFCLSFSVLQLAGCTNHTSSLPRPTKPAFPYMSQLMLACDYLAWDFAVKKWQIKEPDRKDQQQERRGLSSPLCVFCQTREQKKLFSNQ</sequence>
<name>A0ABV0V600_9TELE</name>
<gene>
    <name evidence="1" type="ORF">ILYODFUR_011974</name>
</gene>
<evidence type="ECO:0000313" key="2">
    <source>
        <dbReference type="Proteomes" id="UP001482620"/>
    </source>
</evidence>
<accession>A0ABV0V600</accession>